<evidence type="ECO:0000259" key="1">
    <source>
        <dbReference type="Pfam" id="PF04965"/>
    </source>
</evidence>
<dbReference type="InterPro" id="IPR007048">
    <property type="entry name" value="IraD/Gp25-like"/>
</dbReference>
<evidence type="ECO:0000313" key="3">
    <source>
        <dbReference type="Proteomes" id="UP000317901"/>
    </source>
</evidence>
<dbReference type="InterPro" id="IPR017737">
    <property type="entry name" value="TssE1-like"/>
</dbReference>
<dbReference type="PANTHER" id="PTHR38595:SF2">
    <property type="entry name" value="TYPE VI SECRETION SYSTEM BASEPLATE SUBUNIT TSSE"/>
    <property type="match status" value="1"/>
</dbReference>
<dbReference type="PANTHER" id="PTHR38595">
    <property type="entry name" value="CYTOPLASMIC PROTEIN-RELATED"/>
    <property type="match status" value="1"/>
</dbReference>
<comment type="caution">
    <text evidence="2">The sequence shown here is derived from an EMBL/GenBank/DDBJ whole genome shotgun (WGS) entry which is preliminary data.</text>
</comment>
<dbReference type="Proteomes" id="UP000317901">
    <property type="component" value="Unassembled WGS sequence"/>
</dbReference>
<feature type="domain" description="IraD/Gp25-like" evidence="1">
    <location>
        <begin position="29"/>
        <end position="116"/>
    </location>
</feature>
<dbReference type="InterPro" id="IPR053176">
    <property type="entry name" value="T6SS_TssE1-like"/>
</dbReference>
<evidence type="ECO:0000313" key="2">
    <source>
        <dbReference type="EMBL" id="TWR81810.1"/>
    </source>
</evidence>
<dbReference type="EMBL" id="VFIP01000068">
    <property type="protein sequence ID" value="TWR81810.1"/>
    <property type="molecule type" value="Genomic_DNA"/>
</dbReference>
<dbReference type="Pfam" id="PF04965">
    <property type="entry name" value="GPW_gp25"/>
    <property type="match status" value="1"/>
</dbReference>
<reference evidence="2 3" key="1">
    <citation type="submission" date="2019-06" db="EMBL/GenBank/DDBJ databases">
        <title>Pseudomonas bimorpha sp. nov. isolated from bovine raw milk and skim milk concentrate.</title>
        <authorList>
            <person name="Hofmann K."/>
            <person name="Huptas C."/>
            <person name="Doll E."/>
            <person name="Scherer S."/>
            <person name="Wenning M."/>
        </authorList>
    </citation>
    <scope>NUCLEOTIDE SEQUENCE [LARGE SCALE GENOMIC DNA]</scope>
    <source>
        <strain evidence="2 3">DSM 108990</strain>
    </source>
</reference>
<dbReference type="Gene3D" id="3.10.450.40">
    <property type="match status" value="1"/>
</dbReference>
<dbReference type="AlphaFoldDB" id="A0A5C5PR12"/>
<accession>A0A5C5PR12</accession>
<sequence length="138" mass="15651">MRRDSLFERLEPDAPRYQPACASEQASQRIEAIKRHLEQLLNAREGCSQSSPELGLRDFNGASQGSNELVIAISADIRRSIEAFEPRIKVIAVRFQPDPDEPQRLSFHLDCQVQLNHSDQQVQIDVALHGRDGYTRVT</sequence>
<protein>
    <submittedName>
        <fullName evidence="2">Type VI secretion system baseplate subunit TssE</fullName>
    </submittedName>
</protein>
<dbReference type="RefSeq" id="WP_146427526.1">
    <property type="nucleotide sequence ID" value="NZ_CP142033.1"/>
</dbReference>
<name>A0A5C5PR12_9PSED</name>
<dbReference type="SUPFAM" id="SSF160719">
    <property type="entry name" value="gpW/gp25-like"/>
    <property type="match status" value="1"/>
</dbReference>
<gene>
    <name evidence="2" type="primary">tssE</name>
    <name evidence="2" type="ORF">FJD37_22080</name>
</gene>
<organism evidence="2 3">
    <name type="scientific">Pseudomonas saxonica</name>
    <dbReference type="NCBI Taxonomy" id="2600598"/>
    <lineage>
        <taxon>Bacteria</taxon>
        <taxon>Pseudomonadati</taxon>
        <taxon>Pseudomonadota</taxon>
        <taxon>Gammaproteobacteria</taxon>
        <taxon>Pseudomonadales</taxon>
        <taxon>Pseudomonadaceae</taxon>
        <taxon>Pseudomonas</taxon>
    </lineage>
</organism>
<dbReference type="NCBIfam" id="TIGR03357">
    <property type="entry name" value="VI_zyme"/>
    <property type="match status" value="1"/>
</dbReference>
<dbReference type="OrthoDB" id="119583at2"/>
<proteinExistence type="predicted"/>